<proteinExistence type="predicted"/>
<name>A0ABV8U4N6_9ACTN</name>
<evidence type="ECO:0000313" key="2">
    <source>
        <dbReference type="EMBL" id="MFC4338099.1"/>
    </source>
</evidence>
<dbReference type="InterPro" id="IPR013321">
    <property type="entry name" value="Arc_rbn_hlx_hlx"/>
</dbReference>
<keyword evidence="3" id="KW-1185">Reference proteome</keyword>
<evidence type="ECO:0008006" key="4">
    <source>
        <dbReference type="Google" id="ProtNLM"/>
    </source>
</evidence>
<protein>
    <recommendedName>
        <fullName evidence="4">Arc-like DNA binding domain-containing protein</fullName>
    </recommendedName>
</protein>
<accession>A0ABV8U4N6</accession>
<dbReference type="Proteomes" id="UP001595823">
    <property type="component" value="Unassembled WGS sequence"/>
</dbReference>
<dbReference type="Gene3D" id="1.10.1220.10">
    <property type="entry name" value="Met repressor-like"/>
    <property type="match status" value="1"/>
</dbReference>
<sequence>MDLTPFVESARRELAAAADPEGANREVAERMAAALDPTIRLMLLNALSTAADDITLEMAPGSVEVRLRGGEPSFAVDQPASEPQPQAETPEPSSATTAPTEGDDGPMTRINLRLPERLKARIEEAADREGRSANAWLVRAAATVLDTPNRTPSAPRVTTSGSNRLTGWVR</sequence>
<evidence type="ECO:0000313" key="3">
    <source>
        <dbReference type="Proteomes" id="UP001595823"/>
    </source>
</evidence>
<gene>
    <name evidence="2" type="ORF">ACFPET_23170</name>
</gene>
<organism evidence="2 3">
    <name type="scientific">Salininema proteolyticum</name>
    <dbReference type="NCBI Taxonomy" id="1607685"/>
    <lineage>
        <taxon>Bacteria</taxon>
        <taxon>Bacillati</taxon>
        <taxon>Actinomycetota</taxon>
        <taxon>Actinomycetes</taxon>
        <taxon>Glycomycetales</taxon>
        <taxon>Glycomycetaceae</taxon>
        <taxon>Salininema</taxon>
    </lineage>
</organism>
<dbReference type="RefSeq" id="WP_380625792.1">
    <property type="nucleotide sequence ID" value="NZ_JBHSDK010000061.1"/>
</dbReference>
<comment type="caution">
    <text evidence="2">The sequence shown here is derived from an EMBL/GenBank/DDBJ whole genome shotgun (WGS) entry which is preliminary data.</text>
</comment>
<dbReference type="SUPFAM" id="SSF47598">
    <property type="entry name" value="Ribbon-helix-helix"/>
    <property type="match status" value="1"/>
</dbReference>
<feature type="region of interest" description="Disordered" evidence="1">
    <location>
        <begin position="147"/>
        <end position="170"/>
    </location>
</feature>
<reference evidence="3" key="1">
    <citation type="journal article" date="2019" name="Int. J. Syst. Evol. Microbiol.">
        <title>The Global Catalogue of Microorganisms (GCM) 10K type strain sequencing project: providing services to taxonomists for standard genome sequencing and annotation.</title>
        <authorList>
            <consortium name="The Broad Institute Genomics Platform"/>
            <consortium name="The Broad Institute Genome Sequencing Center for Infectious Disease"/>
            <person name="Wu L."/>
            <person name="Ma J."/>
        </authorList>
    </citation>
    <scope>NUCLEOTIDE SEQUENCE [LARGE SCALE GENOMIC DNA]</scope>
    <source>
        <strain evidence="3">IBRC-M 10908</strain>
    </source>
</reference>
<dbReference type="EMBL" id="JBHSDK010000061">
    <property type="protein sequence ID" value="MFC4338099.1"/>
    <property type="molecule type" value="Genomic_DNA"/>
</dbReference>
<feature type="compositionally biased region" description="Low complexity" evidence="1">
    <location>
        <begin position="87"/>
        <end position="100"/>
    </location>
</feature>
<evidence type="ECO:0000256" key="1">
    <source>
        <dbReference type="SAM" id="MobiDB-lite"/>
    </source>
</evidence>
<feature type="region of interest" description="Disordered" evidence="1">
    <location>
        <begin position="67"/>
        <end position="109"/>
    </location>
</feature>
<dbReference type="InterPro" id="IPR010985">
    <property type="entry name" value="Ribbon_hlx_hlx"/>
</dbReference>